<evidence type="ECO:0000313" key="2">
    <source>
        <dbReference type="EMBL" id="OAA83869.1"/>
    </source>
</evidence>
<protein>
    <submittedName>
        <fullName evidence="2">Four helix bundle sensory module for signal transduction</fullName>
    </submittedName>
</protein>
<dbReference type="PATRIC" id="fig|1538.10.peg.3018"/>
<sequence>MEKNIKNNVNAYEKLPIGDKEKQLWLILKKQLQKYSILREDIAKSIDAGKFDEAINQLKQITYLKNSVTDNLDKLIAANIKDAETKMQLLKQLEQANMVRALL</sequence>
<gene>
    <name evidence="2" type="ORF">WY13_02998</name>
</gene>
<evidence type="ECO:0000313" key="3">
    <source>
        <dbReference type="Proteomes" id="UP000077407"/>
    </source>
</evidence>
<dbReference type="AlphaFoldDB" id="A0A168LYF1"/>
<dbReference type="EMBL" id="LITT01000046">
    <property type="protein sequence ID" value="OAA83869.1"/>
    <property type="molecule type" value="Genomic_DNA"/>
</dbReference>
<proteinExistence type="predicted"/>
<reference evidence="2 3" key="1">
    <citation type="journal article" date="2015" name="Biotechnol. Bioeng.">
        <title>Genome sequence and phenotypic characterization of Caulobacter segnis.</title>
        <authorList>
            <person name="Patel S."/>
            <person name="Fletcher B."/>
            <person name="Scott D.C."/>
            <person name="Ely B."/>
        </authorList>
    </citation>
    <scope>NUCLEOTIDE SEQUENCE [LARGE SCALE GENOMIC DNA]</scope>
    <source>
        <strain evidence="2 3">ERI-2</strain>
    </source>
</reference>
<comment type="caution">
    <text evidence="2">The sequence shown here is derived from an EMBL/GenBank/DDBJ whole genome shotgun (WGS) entry which is preliminary data.</text>
</comment>
<dbReference type="Proteomes" id="UP000077407">
    <property type="component" value="Unassembled WGS sequence"/>
</dbReference>
<feature type="domain" description="Chemotaxis methyl-accepting receptor HlyB-like 4HB MCP" evidence="1">
    <location>
        <begin position="2"/>
        <end position="88"/>
    </location>
</feature>
<accession>A0A168LYF1</accession>
<dbReference type="Pfam" id="PF12729">
    <property type="entry name" value="4HB_MCP_1"/>
    <property type="match status" value="1"/>
</dbReference>
<evidence type="ECO:0000259" key="1">
    <source>
        <dbReference type="Pfam" id="PF12729"/>
    </source>
</evidence>
<dbReference type="InterPro" id="IPR024478">
    <property type="entry name" value="HlyB_4HB_MCP"/>
</dbReference>
<name>A0A168LYF1_9CLOT</name>
<organism evidence="2 3">
    <name type="scientific">Clostridium ljungdahlii</name>
    <dbReference type="NCBI Taxonomy" id="1538"/>
    <lineage>
        <taxon>Bacteria</taxon>
        <taxon>Bacillati</taxon>
        <taxon>Bacillota</taxon>
        <taxon>Clostridia</taxon>
        <taxon>Eubacteriales</taxon>
        <taxon>Clostridiaceae</taxon>
        <taxon>Clostridium</taxon>
    </lineage>
</organism>